<keyword evidence="1" id="KW-0805">Transcription regulation</keyword>
<accession>A0A1M4TLD7</accession>
<organism evidence="7 8">
    <name type="scientific">Chryseobacterium arachidis</name>
    <dbReference type="NCBI Taxonomy" id="1416778"/>
    <lineage>
        <taxon>Bacteria</taxon>
        <taxon>Pseudomonadati</taxon>
        <taxon>Bacteroidota</taxon>
        <taxon>Flavobacteriia</taxon>
        <taxon>Flavobacteriales</taxon>
        <taxon>Weeksellaceae</taxon>
        <taxon>Chryseobacterium group</taxon>
        <taxon>Chryseobacterium</taxon>
    </lineage>
</organism>
<keyword evidence="3" id="KW-0804">Transcription</keyword>
<feature type="domain" description="HTH araC/xylS-type" evidence="6">
    <location>
        <begin position="418"/>
        <end position="522"/>
    </location>
</feature>
<dbReference type="Pfam" id="PF12833">
    <property type="entry name" value="HTH_18"/>
    <property type="match status" value="1"/>
</dbReference>
<dbReference type="PANTHER" id="PTHR43280:SF34">
    <property type="entry name" value="ARAC-FAMILY TRANSCRIPTIONAL REGULATOR"/>
    <property type="match status" value="1"/>
</dbReference>
<keyword evidence="4" id="KW-0802">TPR repeat</keyword>
<dbReference type="Pfam" id="PF13181">
    <property type="entry name" value="TPR_8"/>
    <property type="match status" value="1"/>
</dbReference>
<evidence type="ECO:0000256" key="1">
    <source>
        <dbReference type="ARBA" id="ARBA00023015"/>
    </source>
</evidence>
<evidence type="ECO:0000313" key="7">
    <source>
        <dbReference type="EMBL" id="SHE45281.1"/>
    </source>
</evidence>
<evidence type="ECO:0000259" key="6">
    <source>
        <dbReference type="PROSITE" id="PS01124"/>
    </source>
</evidence>
<keyword evidence="5" id="KW-1133">Transmembrane helix</keyword>
<name>A0A1M4TLD7_9FLAO</name>
<feature type="repeat" description="TPR" evidence="4">
    <location>
        <begin position="187"/>
        <end position="220"/>
    </location>
</feature>
<evidence type="ECO:0000313" key="8">
    <source>
        <dbReference type="Proteomes" id="UP000184518"/>
    </source>
</evidence>
<dbReference type="Gene3D" id="1.25.40.10">
    <property type="entry name" value="Tetratricopeptide repeat domain"/>
    <property type="match status" value="2"/>
</dbReference>
<dbReference type="Gene3D" id="1.10.10.60">
    <property type="entry name" value="Homeodomain-like"/>
    <property type="match status" value="2"/>
</dbReference>
<dbReference type="SUPFAM" id="SSF48452">
    <property type="entry name" value="TPR-like"/>
    <property type="match status" value="1"/>
</dbReference>
<reference evidence="8" key="1">
    <citation type="submission" date="2016-11" db="EMBL/GenBank/DDBJ databases">
        <authorList>
            <person name="Varghese N."/>
            <person name="Submissions S."/>
        </authorList>
    </citation>
    <scope>NUCLEOTIDE SEQUENCE [LARGE SCALE GENOMIC DNA]</scope>
    <source>
        <strain evidence="8">DSM 27619</strain>
    </source>
</reference>
<keyword evidence="5" id="KW-0812">Transmembrane</keyword>
<dbReference type="InterPro" id="IPR011990">
    <property type="entry name" value="TPR-like_helical_dom_sf"/>
</dbReference>
<dbReference type="InterPro" id="IPR018060">
    <property type="entry name" value="HTH_AraC"/>
</dbReference>
<dbReference type="RefSeq" id="WP_072952820.1">
    <property type="nucleotide sequence ID" value="NZ_FQUT01000001.1"/>
</dbReference>
<dbReference type="SUPFAM" id="SSF46689">
    <property type="entry name" value="Homeodomain-like"/>
    <property type="match status" value="1"/>
</dbReference>
<dbReference type="STRING" id="1416778.SAMN05443633_101267"/>
<dbReference type="GO" id="GO:0003700">
    <property type="term" value="F:DNA-binding transcription factor activity"/>
    <property type="evidence" value="ECO:0007669"/>
    <property type="project" value="InterPro"/>
</dbReference>
<evidence type="ECO:0000256" key="5">
    <source>
        <dbReference type="SAM" id="Phobius"/>
    </source>
</evidence>
<protein>
    <submittedName>
        <fullName evidence="7">Tetratricopeptide repeat-containing protein</fullName>
    </submittedName>
</protein>
<dbReference type="InterPro" id="IPR019734">
    <property type="entry name" value="TPR_rpt"/>
</dbReference>
<evidence type="ECO:0000256" key="3">
    <source>
        <dbReference type="ARBA" id="ARBA00023163"/>
    </source>
</evidence>
<gene>
    <name evidence="7" type="ORF">SAMN05443633_101267</name>
</gene>
<dbReference type="EMBL" id="FQUT01000001">
    <property type="protein sequence ID" value="SHE45281.1"/>
    <property type="molecule type" value="Genomic_DNA"/>
</dbReference>
<dbReference type="GO" id="GO:0043565">
    <property type="term" value="F:sequence-specific DNA binding"/>
    <property type="evidence" value="ECO:0007669"/>
    <property type="project" value="InterPro"/>
</dbReference>
<dbReference type="SMART" id="SM00342">
    <property type="entry name" value="HTH_ARAC"/>
    <property type="match status" value="1"/>
</dbReference>
<dbReference type="Proteomes" id="UP000184518">
    <property type="component" value="Unassembled WGS sequence"/>
</dbReference>
<dbReference type="AlphaFoldDB" id="A0A1M4TLD7"/>
<feature type="transmembrane region" description="Helical" evidence="5">
    <location>
        <begin position="329"/>
        <end position="348"/>
    </location>
</feature>
<keyword evidence="2" id="KW-0238">DNA-binding</keyword>
<evidence type="ECO:0000256" key="4">
    <source>
        <dbReference type="PROSITE-ProRule" id="PRU00339"/>
    </source>
</evidence>
<dbReference type="PANTHER" id="PTHR43280">
    <property type="entry name" value="ARAC-FAMILY TRANSCRIPTIONAL REGULATOR"/>
    <property type="match status" value="1"/>
</dbReference>
<keyword evidence="5" id="KW-0472">Membrane</keyword>
<dbReference type="PROSITE" id="PS01124">
    <property type="entry name" value="HTH_ARAC_FAMILY_2"/>
    <property type="match status" value="1"/>
</dbReference>
<dbReference type="PROSITE" id="PS50005">
    <property type="entry name" value="TPR"/>
    <property type="match status" value="1"/>
</dbReference>
<dbReference type="SMART" id="SM00028">
    <property type="entry name" value="TPR"/>
    <property type="match status" value="4"/>
</dbReference>
<evidence type="ECO:0000256" key="2">
    <source>
        <dbReference type="ARBA" id="ARBA00023125"/>
    </source>
</evidence>
<dbReference type="OrthoDB" id="5295174at2"/>
<sequence>MAKNLLFIIFLYSSVVWAQKINSLSEDIFVRTANIIAPKDPQRALQIADSITKTAKTSEIKGRGFLLSANILFFHDKYDESLKFAERAKKIFDKTENYELQARVRGLLAEEYRFIRLPHKSKGYLEEGLKISDKITDPKKQAMIKARFFAELIEGELTDDHVDQALKHQLQSLNYLSKIPEDTLNTGHAYHTLGTIYTIKHNYEQAKVYFLKAIKILPESTHDKALAYIGLAKVLINDGDYDEAEKILFRTLNFAETAQNSSIKKIVFRVLADLYEKKNDFEKASLYRKKYAETLHDALTDTSEFVDENYNRFEKQNQEYADWDSIQNIVIGIAVLLILGLLTISIINRKKHKEEYKKFKNILMHYKEKAEYVLETKVDTSHIEETENEEETVAEEIESEKIPAEIAINKETETHILTQLERFEKEELYNNSQISLSYLAMEFNTNIRYISYVVKKYKGTDFKNYINKLRINYIIHKLNTSEKYRKYKVGALAEECGFSSHSKFTTIFKSITGISPSAFIAFAEQENAKKKTSN</sequence>
<dbReference type="InterPro" id="IPR009057">
    <property type="entry name" value="Homeodomain-like_sf"/>
</dbReference>
<keyword evidence="8" id="KW-1185">Reference proteome</keyword>
<proteinExistence type="predicted"/>